<evidence type="ECO:0000313" key="6">
    <source>
        <dbReference type="EMBL" id="MFC4503570.1"/>
    </source>
</evidence>
<evidence type="ECO:0000256" key="4">
    <source>
        <dbReference type="ARBA" id="ARBA00022898"/>
    </source>
</evidence>
<keyword evidence="4" id="KW-0663">Pyridoxal phosphate</keyword>
<dbReference type="SUPFAM" id="SSF53383">
    <property type="entry name" value="PLP-dependent transferases"/>
    <property type="match status" value="1"/>
</dbReference>
<dbReference type="InterPro" id="IPR015421">
    <property type="entry name" value="PyrdxlP-dep_Trfase_major"/>
</dbReference>
<evidence type="ECO:0000256" key="2">
    <source>
        <dbReference type="ARBA" id="ARBA00022576"/>
    </source>
</evidence>
<dbReference type="RefSeq" id="WP_381178819.1">
    <property type="nucleotide sequence ID" value="NZ_JBHSFK010000021.1"/>
</dbReference>
<keyword evidence="2 6" id="KW-0032">Aminotransferase</keyword>
<evidence type="ECO:0000313" key="7">
    <source>
        <dbReference type="Proteomes" id="UP001595839"/>
    </source>
</evidence>
<keyword evidence="7" id="KW-1185">Reference proteome</keyword>
<dbReference type="GO" id="GO:0008483">
    <property type="term" value="F:transaminase activity"/>
    <property type="evidence" value="ECO:0007669"/>
    <property type="project" value="UniProtKB-KW"/>
</dbReference>
<dbReference type="Pfam" id="PF00155">
    <property type="entry name" value="Aminotran_1_2"/>
    <property type="match status" value="1"/>
</dbReference>
<comment type="cofactor">
    <cofactor evidence="1">
        <name>pyridoxal 5'-phosphate</name>
        <dbReference type="ChEBI" id="CHEBI:597326"/>
    </cofactor>
</comment>
<organism evidence="6 7">
    <name type="scientific">Streptomyces vulcanius</name>
    <dbReference type="NCBI Taxonomy" id="1441876"/>
    <lineage>
        <taxon>Bacteria</taxon>
        <taxon>Bacillati</taxon>
        <taxon>Actinomycetota</taxon>
        <taxon>Actinomycetes</taxon>
        <taxon>Kitasatosporales</taxon>
        <taxon>Streptomycetaceae</taxon>
        <taxon>Streptomyces</taxon>
    </lineage>
</organism>
<dbReference type="InterPro" id="IPR050859">
    <property type="entry name" value="Class-I_PLP-dep_aminotransf"/>
</dbReference>
<evidence type="ECO:0000259" key="5">
    <source>
        <dbReference type="Pfam" id="PF00155"/>
    </source>
</evidence>
<sequence>MTTPAQNRATARGVPEPPRPLAALDRSHLHSSLSDPLLGSVEFLNEVMRRYPDAISFAPGAPHPDTYADLDVERFMHRFLEHAGAEWGHTPSGARRLLYEYGPSRGLVNGLVADLLRRDRQVHASPEAVVITVGAQEAMLLVLRALIRCDDDLLAVADPCYVGMTGTARLLGVGVVPVAEKEHGPDLEALRAACRAARRSGRRIRAFYVAPDFSNPGGNHMDLAHRRELLELAEAEDFLVVEDSVYGFTAAENEELPCLKAMDRGCRVVHLGTFAKVCFPGARVGYVVADQKVRCEGARTTLLADELARLKTMVTVNTSPLSQAVVAGMLLEHGGSLAAVCRARSGLYRRNLAHLLDELDGLRDQGLSRDVKWNRPAGGFFVRMRLPIRVDDELLALSAAQYGVLWTPMAAFHLGSGGDCVLRLSCSYLDAEDITAGVARLGAFLRGEVGA</sequence>
<dbReference type="Gene3D" id="3.40.640.10">
    <property type="entry name" value="Type I PLP-dependent aspartate aminotransferase-like (Major domain)"/>
    <property type="match status" value="1"/>
</dbReference>
<dbReference type="PANTHER" id="PTHR42790:SF19">
    <property type="entry name" value="KYNURENINE_ALPHA-AMINOADIPATE AMINOTRANSFERASE, MITOCHONDRIAL"/>
    <property type="match status" value="1"/>
</dbReference>
<dbReference type="InterPro" id="IPR015424">
    <property type="entry name" value="PyrdxlP-dep_Trfase"/>
</dbReference>
<comment type="caution">
    <text evidence="6">The sequence shown here is derived from an EMBL/GenBank/DDBJ whole genome shotgun (WGS) entry which is preliminary data.</text>
</comment>
<protein>
    <submittedName>
        <fullName evidence="6">PLP-dependent aminotransferase family protein</fullName>
    </submittedName>
</protein>
<feature type="domain" description="Aminotransferase class I/classII large" evidence="5">
    <location>
        <begin position="94"/>
        <end position="441"/>
    </location>
</feature>
<name>A0ABV9AY24_9ACTN</name>
<evidence type="ECO:0000256" key="1">
    <source>
        <dbReference type="ARBA" id="ARBA00001933"/>
    </source>
</evidence>
<reference evidence="7" key="1">
    <citation type="journal article" date="2019" name="Int. J. Syst. Evol. Microbiol.">
        <title>The Global Catalogue of Microorganisms (GCM) 10K type strain sequencing project: providing services to taxonomists for standard genome sequencing and annotation.</title>
        <authorList>
            <consortium name="The Broad Institute Genomics Platform"/>
            <consortium name="The Broad Institute Genome Sequencing Center for Infectious Disease"/>
            <person name="Wu L."/>
            <person name="Ma J."/>
        </authorList>
    </citation>
    <scope>NUCLEOTIDE SEQUENCE [LARGE SCALE GENOMIC DNA]</scope>
    <source>
        <strain evidence="7">CGMCC 4.7177</strain>
    </source>
</reference>
<dbReference type="CDD" id="cd00609">
    <property type="entry name" value="AAT_like"/>
    <property type="match status" value="1"/>
</dbReference>
<proteinExistence type="predicted"/>
<accession>A0ABV9AY24</accession>
<dbReference type="Gene3D" id="3.90.1150.10">
    <property type="entry name" value="Aspartate Aminotransferase, domain 1"/>
    <property type="match status" value="1"/>
</dbReference>
<dbReference type="Proteomes" id="UP001595839">
    <property type="component" value="Unassembled WGS sequence"/>
</dbReference>
<dbReference type="InterPro" id="IPR015422">
    <property type="entry name" value="PyrdxlP-dep_Trfase_small"/>
</dbReference>
<keyword evidence="3" id="KW-0808">Transferase</keyword>
<gene>
    <name evidence="6" type="ORF">ACFPIH_29310</name>
</gene>
<dbReference type="InterPro" id="IPR004839">
    <property type="entry name" value="Aminotransferase_I/II_large"/>
</dbReference>
<evidence type="ECO:0000256" key="3">
    <source>
        <dbReference type="ARBA" id="ARBA00022679"/>
    </source>
</evidence>
<dbReference type="EMBL" id="JBHSFK010000021">
    <property type="protein sequence ID" value="MFC4503570.1"/>
    <property type="molecule type" value="Genomic_DNA"/>
</dbReference>
<dbReference type="PANTHER" id="PTHR42790">
    <property type="entry name" value="AMINOTRANSFERASE"/>
    <property type="match status" value="1"/>
</dbReference>